<dbReference type="AlphaFoldDB" id="A0AAV8WA94"/>
<evidence type="ECO:0000256" key="6">
    <source>
        <dbReference type="PIRSR" id="PIRSR000149-3"/>
    </source>
</evidence>
<comment type="catalytic activity">
    <reaction evidence="5">
        <text>D-glyceraldehyde 3-phosphate + phosphate + NAD(+) = (2R)-3-phospho-glyceroyl phosphate + NADH + H(+)</text>
        <dbReference type="Rhea" id="RHEA:10300"/>
        <dbReference type="ChEBI" id="CHEBI:15378"/>
        <dbReference type="ChEBI" id="CHEBI:43474"/>
        <dbReference type="ChEBI" id="CHEBI:57540"/>
        <dbReference type="ChEBI" id="CHEBI:57604"/>
        <dbReference type="ChEBI" id="CHEBI:57945"/>
        <dbReference type="ChEBI" id="CHEBI:59776"/>
        <dbReference type="EC" id="1.2.1.12"/>
    </reaction>
</comment>
<dbReference type="InterPro" id="IPR020831">
    <property type="entry name" value="GlycerAld/Erythrose_P_DH"/>
</dbReference>
<dbReference type="EMBL" id="JANEYG010000005">
    <property type="protein sequence ID" value="KAJ8923247.1"/>
    <property type="molecule type" value="Genomic_DNA"/>
</dbReference>
<evidence type="ECO:0000256" key="7">
    <source>
        <dbReference type="RuleBase" id="RU000397"/>
    </source>
</evidence>
<comment type="subunit">
    <text evidence="2">Homotetramer.</text>
</comment>
<dbReference type="PANTHER" id="PTHR10836">
    <property type="entry name" value="GLYCERALDEHYDE 3-PHOSPHATE DEHYDROGENASE"/>
    <property type="match status" value="1"/>
</dbReference>
<protein>
    <recommendedName>
        <fullName evidence="8">Glyceraldehyde 3-phosphate dehydrogenase NAD(P) binding domain-containing protein</fullName>
    </recommendedName>
</protein>
<dbReference type="InterPro" id="IPR020829">
    <property type="entry name" value="GlycerAld_3-P_DH_cat"/>
</dbReference>
<evidence type="ECO:0000256" key="5">
    <source>
        <dbReference type="ARBA" id="ARBA00047698"/>
    </source>
</evidence>
<dbReference type="InterPro" id="IPR036291">
    <property type="entry name" value="NAD(P)-bd_dom_sf"/>
</dbReference>
<dbReference type="Pfam" id="PF00044">
    <property type="entry name" value="Gp_dh_N"/>
    <property type="match status" value="1"/>
</dbReference>
<dbReference type="SUPFAM" id="SSF51735">
    <property type="entry name" value="NAD(P)-binding Rossmann-fold domains"/>
    <property type="match status" value="1"/>
</dbReference>
<dbReference type="PIRSF" id="PIRSF000149">
    <property type="entry name" value="GAP_DH"/>
    <property type="match status" value="1"/>
</dbReference>
<organism evidence="9 10">
    <name type="scientific">Exocentrus adspersus</name>
    <dbReference type="NCBI Taxonomy" id="1586481"/>
    <lineage>
        <taxon>Eukaryota</taxon>
        <taxon>Metazoa</taxon>
        <taxon>Ecdysozoa</taxon>
        <taxon>Arthropoda</taxon>
        <taxon>Hexapoda</taxon>
        <taxon>Insecta</taxon>
        <taxon>Pterygota</taxon>
        <taxon>Neoptera</taxon>
        <taxon>Endopterygota</taxon>
        <taxon>Coleoptera</taxon>
        <taxon>Polyphaga</taxon>
        <taxon>Cucujiformia</taxon>
        <taxon>Chrysomeloidea</taxon>
        <taxon>Cerambycidae</taxon>
        <taxon>Lamiinae</taxon>
        <taxon>Acanthocinini</taxon>
        <taxon>Exocentrus</taxon>
    </lineage>
</organism>
<dbReference type="Gene3D" id="3.40.50.720">
    <property type="entry name" value="NAD(P)-binding Rossmann-like Domain"/>
    <property type="match status" value="1"/>
</dbReference>
<comment type="caution">
    <text evidence="9">The sequence shown here is derived from an EMBL/GenBank/DDBJ whole genome shotgun (WGS) entry which is preliminary data.</text>
</comment>
<dbReference type="GO" id="GO:0006096">
    <property type="term" value="P:glycolytic process"/>
    <property type="evidence" value="ECO:0007669"/>
    <property type="project" value="TreeGrafter"/>
</dbReference>
<dbReference type="Pfam" id="PF02800">
    <property type="entry name" value="Gp_dh_C"/>
    <property type="match status" value="1"/>
</dbReference>
<keyword evidence="10" id="KW-1185">Reference proteome</keyword>
<feature type="binding site" evidence="6">
    <location>
        <position position="127"/>
    </location>
    <ligand>
        <name>NAD(+)</name>
        <dbReference type="ChEBI" id="CHEBI:57540"/>
    </ligand>
</feature>
<dbReference type="GO" id="GO:0004365">
    <property type="term" value="F:glyceraldehyde-3-phosphate dehydrogenase (NAD+) (phosphorylating) activity"/>
    <property type="evidence" value="ECO:0007669"/>
    <property type="project" value="UniProtKB-EC"/>
</dbReference>
<keyword evidence="4 6" id="KW-0520">NAD</keyword>
<evidence type="ECO:0000256" key="4">
    <source>
        <dbReference type="ARBA" id="ARBA00023027"/>
    </source>
</evidence>
<feature type="domain" description="Glyceraldehyde 3-phosphate dehydrogenase NAD(P) binding" evidence="8">
    <location>
        <begin position="2"/>
        <end position="156"/>
    </location>
</feature>
<keyword evidence="6" id="KW-0547">Nucleotide-binding</keyword>
<dbReference type="PANTHER" id="PTHR10836:SF76">
    <property type="entry name" value="GLYCERALDEHYDE-3-PHOSPHATE DEHYDROGENASE-RELATED"/>
    <property type="match status" value="1"/>
</dbReference>
<gene>
    <name evidence="9" type="ORF">NQ315_001803</name>
</gene>
<dbReference type="SMART" id="SM00846">
    <property type="entry name" value="Gp_dh_N"/>
    <property type="match status" value="1"/>
</dbReference>
<name>A0AAV8WA94_9CUCU</name>
<dbReference type="Proteomes" id="UP001159042">
    <property type="component" value="Unassembled WGS sequence"/>
</dbReference>
<dbReference type="GO" id="GO:0051287">
    <property type="term" value="F:NAD binding"/>
    <property type="evidence" value="ECO:0007669"/>
    <property type="project" value="InterPro"/>
</dbReference>
<sequence>MVKIGINGFGRLGRQLLKIALIKSKEKTVADIPKLVMINDANVPTECLNKLIKKDTYHGNFSVVIETSKDGIILDGSKIHIFRETAADKAPWSKIGVDYVIDTTGRNSSCADASKYVTAGVKRIIVTGCSNIPMFVMGVNHACITKEMKSISATSPSMNCLAPILRVLHEFFEIEEAASTAFIPLDNSDNILDDGTPHGCRAIRSVMGNFYPTSATTKGSFINKIIPELEGKTESSAIKIPVPCVGAIDITVKFRKEAPINILRCKLKEASQSYMQHIMGFTDDDVGSSDIIGNPNSCVVDAKATIAISKCSAKVFAWYDAEYAFANRLYDLAKYLCSREDCV</sequence>
<evidence type="ECO:0000256" key="3">
    <source>
        <dbReference type="ARBA" id="ARBA00023002"/>
    </source>
</evidence>
<dbReference type="SUPFAM" id="SSF55347">
    <property type="entry name" value="Glyceraldehyde-3-phosphate dehydrogenase-like, C-terminal domain"/>
    <property type="match status" value="1"/>
</dbReference>
<evidence type="ECO:0000313" key="10">
    <source>
        <dbReference type="Proteomes" id="UP001159042"/>
    </source>
</evidence>
<feature type="binding site" evidence="6">
    <location>
        <position position="40"/>
    </location>
    <ligand>
        <name>NAD(+)</name>
        <dbReference type="ChEBI" id="CHEBI:57540"/>
    </ligand>
</feature>
<dbReference type="GO" id="GO:0005829">
    <property type="term" value="C:cytosol"/>
    <property type="evidence" value="ECO:0007669"/>
    <property type="project" value="TreeGrafter"/>
</dbReference>
<keyword evidence="3" id="KW-0560">Oxidoreductase</keyword>
<evidence type="ECO:0000256" key="2">
    <source>
        <dbReference type="ARBA" id="ARBA00011881"/>
    </source>
</evidence>
<evidence type="ECO:0000313" key="9">
    <source>
        <dbReference type="EMBL" id="KAJ8923247.1"/>
    </source>
</evidence>
<evidence type="ECO:0000256" key="1">
    <source>
        <dbReference type="ARBA" id="ARBA00007406"/>
    </source>
</evidence>
<dbReference type="InterPro" id="IPR020828">
    <property type="entry name" value="GlycerAld_3-P_DH_NAD(P)-bd"/>
</dbReference>
<proteinExistence type="inferred from homology"/>
<comment type="similarity">
    <text evidence="1 7">Belongs to the glyceraldehyde-3-phosphate dehydrogenase family.</text>
</comment>
<dbReference type="PRINTS" id="PR00078">
    <property type="entry name" value="G3PDHDRGNASE"/>
</dbReference>
<reference evidence="9 10" key="1">
    <citation type="journal article" date="2023" name="Insect Mol. Biol.">
        <title>Genome sequencing provides insights into the evolution of gene families encoding plant cell wall-degrading enzymes in longhorned beetles.</title>
        <authorList>
            <person name="Shin N.R."/>
            <person name="Okamura Y."/>
            <person name="Kirsch R."/>
            <person name="Pauchet Y."/>
        </authorList>
    </citation>
    <scope>NUCLEOTIDE SEQUENCE [LARGE SCALE GENOMIC DNA]</scope>
    <source>
        <strain evidence="9">EAD_L_NR</strain>
    </source>
</reference>
<evidence type="ECO:0000259" key="8">
    <source>
        <dbReference type="SMART" id="SM00846"/>
    </source>
</evidence>
<accession>A0AAV8WA94</accession>
<dbReference type="Gene3D" id="3.30.360.10">
    <property type="entry name" value="Dihydrodipicolinate Reductase, domain 2"/>
    <property type="match status" value="1"/>
</dbReference>